<feature type="transmembrane region" description="Helical" evidence="8">
    <location>
        <begin position="127"/>
        <end position="151"/>
    </location>
</feature>
<dbReference type="InterPro" id="IPR003445">
    <property type="entry name" value="Cat_transpt"/>
</dbReference>
<evidence type="ECO:0000256" key="3">
    <source>
        <dbReference type="ARBA" id="ARBA00022475"/>
    </source>
</evidence>
<dbReference type="PANTHER" id="PTHR32024">
    <property type="entry name" value="TRK SYSTEM POTASSIUM UPTAKE PROTEIN TRKG-RELATED"/>
    <property type="match status" value="1"/>
</dbReference>
<dbReference type="AlphaFoldDB" id="A0A895XVM8"/>
<proteinExistence type="predicted"/>
<evidence type="ECO:0000256" key="8">
    <source>
        <dbReference type="SAM" id="Phobius"/>
    </source>
</evidence>
<dbReference type="RefSeq" id="WP_213171710.1">
    <property type="nucleotide sequence ID" value="NZ_CP070496.1"/>
</dbReference>
<dbReference type="EMBL" id="CP070496">
    <property type="protein sequence ID" value="QSB05698.1"/>
    <property type="molecule type" value="Genomic_DNA"/>
</dbReference>
<evidence type="ECO:0000313" key="9">
    <source>
        <dbReference type="EMBL" id="QSB05698.1"/>
    </source>
</evidence>
<dbReference type="Proteomes" id="UP000662939">
    <property type="component" value="Chromosome"/>
</dbReference>
<feature type="transmembrane region" description="Helical" evidence="8">
    <location>
        <begin position="227"/>
        <end position="250"/>
    </location>
</feature>
<evidence type="ECO:0000256" key="7">
    <source>
        <dbReference type="ARBA" id="ARBA00023136"/>
    </source>
</evidence>
<evidence type="ECO:0000256" key="4">
    <source>
        <dbReference type="ARBA" id="ARBA00022692"/>
    </source>
</evidence>
<feature type="transmembrane region" description="Helical" evidence="8">
    <location>
        <begin position="298"/>
        <end position="331"/>
    </location>
</feature>
<keyword evidence="5 8" id="KW-1133">Transmembrane helix</keyword>
<comment type="subcellular location">
    <subcellularLocation>
        <location evidence="1">Cell membrane</location>
        <topology evidence="1">Multi-pass membrane protein</topology>
    </subcellularLocation>
</comment>
<accession>A0A895XVM8</accession>
<evidence type="ECO:0000313" key="10">
    <source>
        <dbReference type="Proteomes" id="UP000662939"/>
    </source>
</evidence>
<dbReference type="GO" id="GO:0030001">
    <property type="term" value="P:metal ion transport"/>
    <property type="evidence" value="ECO:0007669"/>
    <property type="project" value="UniProtKB-ARBA"/>
</dbReference>
<feature type="transmembrane region" description="Helical" evidence="8">
    <location>
        <begin position="352"/>
        <end position="373"/>
    </location>
</feature>
<keyword evidence="6" id="KW-0406">Ion transport</keyword>
<reference evidence="9" key="1">
    <citation type="submission" date="2021-02" db="EMBL/GenBank/DDBJ databases">
        <title>Natronoglycomyces albus gen. nov., sp. nov, a haloalkaliphilic actinobacterium from a soda solonchak soil.</title>
        <authorList>
            <person name="Sorokin D.Y."/>
            <person name="Khijniak T.V."/>
            <person name="Zakharycheva A.P."/>
            <person name="Boueva O.V."/>
            <person name="Ariskina E.V."/>
            <person name="Hahnke R.L."/>
            <person name="Bunk B."/>
            <person name="Sproer C."/>
            <person name="Schumann P."/>
            <person name="Evtushenko L.I."/>
            <person name="Kublanov I.V."/>
        </authorList>
    </citation>
    <scope>NUCLEOTIDE SEQUENCE</scope>
    <source>
        <strain evidence="9">DSM 106290</strain>
    </source>
</reference>
<feature type="transmembrane region" description="Helical" evidence="8">
    <location>
        <begin position="408"/>
        <end position="430"/>
    </location>
</feature>
<feature type="transmembrane region" description="Helical" evidence="8">
    <location>
        <begin position="194"/>
        <end position="215"/>
    </location>
</feature>
<dbReference type="PANTHER" id="PTHR32024:SF1">
    <property type="entry name" value="KTR SYSTEM POTASSIUM UPTAKE PROTEIN B"/>
    <property type="match status" value="1"/>
</dbReference>
<evidence type="ECO:0000256" key="2">
    <source>
        <dbReference type="ARBA" id="ARBA00022448"/>
    </source>
</evidence>
<dbReference type="GO" id="GO:0005886">
    <property type="term" value="C:plasma membrane"/>
    <property type="evidence" value="ECO:0007669"/>
    <property type="project" value="UniProtKB-SubCell"/>
</dbReference>
<protein>
    <submittedName>
        <fullName evidence="9">TrkH family potassium uptake protein</fullName>
    </submittedName>
</protein>
<keyword evidence="2" id="KW-0813">Transport</keyword>
<evidence type="ECO:0000256" key="6">
    <source>
        <dbReference type="ARBA" id="ARBA00023065"/>
    </source>
</evidence>
<dbReference type="GO" id="GO:0008324">
    <property type="term" value="F:monoatomic cation transmembrane transporter activity"/>
    <property type="evidence" value="ECO:0007669"/>
    <property type="project" value="InterPro"/>
</dbReference>
<evidence type="ECO:0000256" key="5">
    <source>
        <dbReference type="ARBA" id="ARBA00022989"/>
    </source>
</evidence>
<keyword evidence="3" id="KW-1003">Cell membrane</keyword>
<keyword evidence="7 8" id="KW-0472">Membrane</keyword>
<sequence length="447" mass="48033">MPKLIERFMSHPIRWLPLGFFAAIVVATSLLLLPVSREGSEGAGFVEALFTGTSASTVTGLVIVDTGSYWSPFGQVVIMVFIKLGGFGIMTTSALLGMMVSRKMRLRHRLAAQAEVKTGAFGDVRLILLKALVVSVSVEMTVAVILSVRFYTHHGFSAGEAAWNGLFHGVSAFNSGGFSLFSDSLSGFALDPVVIMPVAVAAIIGGLGVPVIFELARRGHGRKRWSLHTKLTIAGTSFLFVGGFVVFLLFEWSNPATLGQFAWNERFMPAFFQSVVTRSSGFNSIDTGAMHEHSMFAAIVLMFIGGGSASTAGGIKVTTFFLLLAVIWVEVRGEPDVSIFRTRVCNEVIRQALSIALLYVAFIASGTILVQALSEHNALPVMFEVTSAAATVGQSTGITAELDSAVQMILSVMMFIGRIGPIVIATALAIRYRPRRFHFPADRPIVG</sequence>
<feature type="transmembrane region" description="Helical" evidence="8">
    <location>
        <begin position="12"/>
        <end position="33"/>
    </location>
</feature>
<dbReference type="Pfam" id="PF02386">
    <property type="entry name" value="TrkH"/>
    <property type="match status" value="1"/>
</dbReference>
<keyword evidence="10" id="KW-1185">Reference proteome</keyword>
<feature type="transmembrane region" description="Helical" evidence="8">
    <location>
        <begin position="45"/>
        <end position="64"/>
    </location>
</feature>
<feature type="transmembrane region" description="Helical" evidence="8">
    <location>
        <begin position="76"/>
        <end position="100"/>
    </location>
</feature>
<keyword evidence="4 8" id="KW-0812">Transmembrane</keyword>
<dbReference type="KEGG" id="nav:JQS30_01865"/>
<gene>
    <name evidence="9" type="ORF">JQS30_01865</name>
</gene>
<name>A0A895XVM8_9ACTN</name>
<organism evidence="9 10">
    <name type="scientific">Natronoglycomyces albus</name>
    <dbReference type="NCBI Taxonomy" id="2811108"/>
    <lineage>
        <taxon>Bacteria</taxon>
        <taxon>Bacillati</taxon>
        <taxon>Actinomycetota</taxon>
        <taxon>Actinomycetes</taxon>
        <taxon>Glycomycetales</taxon>
        <taxon>Glycomycetaceae</taxon>
        <taxon>Natronoglycomyces</taxon>
    </lineage>
</organism>
<evidence type="ECO:0000256" key="1">
    <source>
        <dbReference type="ARBA" id="ARBA00004651"/>
    </source>
</evidence>